<dbReference type="Pfam" id="PF04575">
    <property type="entry name" value="SlipAM"/>
    <property type="match status" value="1"/>
</dbReference>
<feature type="domain" description="Surface lipoprotein assembly modifier C-terminal" evidence="2">
    <location>
        <begin position="296"/>
        <end position="464"/>
    </location>
</feature>
<dbReference type="EMBL" id="JBHTKR010000002">
    <property type="protein sequence ID" value="MFD1194031.1"/>
    <property type="molecule type" value="Genomic_DNA"/>
</dbReference>
<dbReference type="SUPFAM" id="SSF48452">
    <property type="entry name" value="TPR-like"/>
    <property type="match status" value="1"/>
</dbReference>
<evidence type="ECO:0000313" key="4">
    <source>
        <dbReference type="Proteomes" id="UP001597151"/>
    </source>
</evidence>
<dbReference type="Gene3D" id="1.25.40.10">
    <property type="entry name" value="Tetratricopeptide repeat domain"/>
    <property type="match status" value="1"/>
</dbReference>
<dbReference type="InterPro" id="IPR007655">
    <property type="entry name" value="Slam_C"/>
</dbReference>
<dbReference type="Proteomes" id="UP001597151">
    <property type="component" value="Unassembled WGS sequence"/>
</dbReference>
<keyword evidence="4" id="KW-1185">Reference proteome</keyword>
<evidence type="ECO:0000256" key="1">
    <source>
        <dbReference type="SAM" id="SignalP"/>
    </source>
</evidence>
<dbReference type="InterPro" id="IPR011990">
    <property type="entry name" value="TPR-like_helical_dom_sf"/>
</dbReference>
<feature type="chain" id="PRO_5046990873" evidence="1">
    <location>
        <begin position="27"/>
        <end position="479"/>
    </location>
</feature>
<organism evidence="3 4">
    <name type="scientific">Seohaeicola saemankumensis</name>
    <dbReference type="NCBI Taxonomy" id="481181"/>
    <lineage>
        <taxon>Bacteria</taxon>
        <taxon>Pseudomonadati</taxon>
        <taxon>Pseudomonadota</taxon>
        <taxon>Alphaproteobacteria</taxon>
        <taxon>Rhodobacterales</taxon>
        <taxon>Roseobacteraceae</taxon>
        <taxon>Seohaeicola</taxon>
    </lineage>
</organism>
<sequence length="479" mass="51266">MPTKPGRRGLAGALILSLLAGAPALAQTSPPAAPPVAEVSMSLDQARGLAATALQQGNPALALQIGQGLLQANAKDPLAHFIIAQALRQQDRPQEARQAAALAYRYADTDVQKFEAAQLAARLSVDASQFTRAQLWLRRSLLHAPNPAMRPRIAQDFRQVRAMDPLELRLRLSIAPSSNVNNGSDSPYALIDGVPVIGLLDGLSQALSGVTGAADLGVGYRLHAIKGAETQALLRAYGSRVWLDDSALALANSFPGADVSNDDFSFALVETGLRHVRRTGADADTGFVAAELAAGRSWYGGDPYQRHLRLGLTRGMKLSDSATLTLGAEAERRVFEDGFNQPIETLGLQATLGYRIANGDRLSLSLALRDSDSDSRNAVSTRSTAYLRYDMVRPIGPARLSFTLGAAETLYPDYAVGFIVVPGGRQDDTVFGSVDILFQDLDYAGFAPTLTLRAQKTRSNFSRFDASELAVSFGIRSLF</sequence>
<gene>
    <name evidence="3" type="ORF">ACFQ3C_05070</name>
</gene>
<protein>
    <submittedName>
        <fullName evidence="3">Surface lipoprotein assembly modifier</fullName>
    </submittedName>
</protein>
<evidence type="ECO:0000313" key="3">
    <source>
        <dbReference type="EMBL" id="MFD1194031.1"/>
    </source>
</evidence>
<reference evidence="4" key="1">
    <citation type="journal article" date="2019" name="Int. J. Syst. Evol. Microbiol.">
        <title>The Global Catalogue of Microorganisms (GCM) 10K type strain sequencing project: providing services to taxonomists for standard genome sequencing and annotation.</title>
        <authorList>
            <consortium name="The Broad Institute Genomics Platform"/>
            <consortium name="The Broad Institute Genome Sequencing Center for Infectious Disease"/>
            <person name="Wu L."/>
            <person name="Ma J."/>
        </authorList>
    </citation>
    <scope>NUCLEOTIDE SEQUENCE [LARGE SCALE GENOMIC DNA]</scope>
    <source>
        <strain evidence="4">CCUG 55328</strain>
    </source>
</reference>
<comment type="caution">
    <text evidence="3">The sequence shown here is derived from an EMBL/GenBank/DDBJ whole genome shotgun (WGS) entry which is preliminary data.</text>
</comment>
<proteinExistence type="predicted"/>
<keyword evidence="1" id="KW-0732">Signal</keyword>
<dbReference type="RefSeq" id="WP_380789394.1">
    <property type="nucleotide sequence ID" value="NZ_JBHTKR010000002.1"/>
</dbReference>
<feature type="signal peptide" evidence="1">
    <location>
        <begin position="1"/>
        <end position="26"/>
    </location>
</feature>
<evidence type="ECO:0000259" key="2">
    <source>
        <dbReference type="Pfam" id="PF04575"/>
    </source>
</evidence>
<keyword evidence="3" id="KW-0449">Lipoprotein</keyword>
<accession>A0ABW3TB02</accession>
<name>A0ABW3TB02_9RHOB</name>